<evidence type="ECO:0000313" key="3">
    <source>
        <dbReference type="Proteomes" id="UP000023152"/>
    </source>
</evidence>
<evidence type="ECO:0000256" key="1">
    <source>
        <dbReference type="SAM" id="MobiDB-lite"/>
    </source>
</evidence>
<evidence type="ECO:0000313" key="2">
    <source>
        <dbReference type="EMBL" id="ETO36376.1"/>
    </source>
</evidence>
<protein>
    <submittedName>
        <fullName evidence="2">Uncharacterized protein</fullName>
    </submittedName>
</protein>
<gene>
    <name evidence="2" type="ORF">RFI_00687</name>
</gene>
<proteinExistence type="predicted"/>
<accession>X6PDW9</accession>
<name>X6PDW9_RETFI</name>
<dbReference type="AlphaFoldDB" id="X6PDW9"/>
<feature type="region of interest" description="Disordered" evidence="1">
    <location>
        <begin position="70"/>
        <end position="113"/>
    </location>
</feature>
<comment type="caution">
    <text evidence="2">The sequence shown here is derived from an EMBL/GenBank/DDBJ whole genome shotgun (WGS) entry which is preliminary data.</text>
</comment>
<keyword evidence="3" id="KW-1185">Reference proteome</keyword>
<organism evidence="2 3">
    <name type="scientific">Reticulomyxa filosa</name>
    <dbReference type="NCBI Taxonomy" id="46433"/>
    <lineage>
        <taxon>Eukaryota</taxon>
        <taxon>Sar</taxon>
        <taxon>Rhizaria</taxon>
        <taxon>Retaria</taxon>
        <taxon>Foraminifera</taxon>
        <taxon>Monothalamids</taxon>
        <taxon>Reticulomyxidae</taxon>
        <taxon>Reticulomyxa</taxon>
    </lineage>
</organism>
<feature type="compositionally biased region" description="Pro residues" evidence="1">
    <location>
        <begin position="103"/>
        <end position="113"/>
    </location>
</feature>
<feature type="compositionally biased region" description="Polar residues" evidence="1">
    <location>
        <begin position="79"/>
        <end position="100"/>
    </location>
</feature>
<dbReference type="Proteomes" id="UP000023152">
    <property type="component" value="Unassembled WGS sequence"/>
</dbReference>
<reference evidence="2 3" key="1">
    <citation type="journal article" date="2013" name="Curr. Biol.">
        <title>The Genome of the Foraminiferan Reticulomyxa filosa.</title>
        <authorList>
            <person name="Glockner G."/>
            <person name="Hulsmann N."/>
            <person name="Schleicher M."/>
            <person name="Noegel A.A."/>
            <person name="Eichinger L."/>
            <person name="Gallinger C."/>
            <person name="Pawlowski J."/>
            <person name="Sierra R."/>
            <person name="Euteneuer U."/>
            <person name="Pillet L."/>
            <person name="Moustafa A."/>
            <person name="Platzer M."/>
            <person name="Groth M."/>
            <person name="Szafranski K."/>
            <person name="Schliwa M."/>
        </authorList>
    </citation>
    <scope>NUCLEOTIDE SEQUENCE [LARGE SCALE GENOMIC DNA]</scope>
</reference>
<sequence length="113" mass="12941">MSKIASVSGCCTRWLYETMFWRMDSLTNDGQVDVHEFVQFFLRWKERTQMNEELLKERMSYNQYTSNAGFDGKAKSPNKDANPNTVPLQANVYGNDNNAATKMPPPPPSVNKI</sequence>
<dbReference type="EMBL" id="ASPP01000729">
    <property type="protein sequence ID" value="ETO36376.1"/>
    <property type="molecule type" value="Genomic_DNA"/>
</dbReference>